<reference evidence="2" key="1">
    <citation type="submission" date="2020-11" db="EMBL/GenBank/DDBJ databases">
        <title>Adaptations for nitrogen fixation in a non-lichenized fungal sporocarp promotes dispersal by wood-feeding termites.</title>
        <authorList>
            <consortium name="DOE Joint Genome Institute"/>
            <person name="Koch R.A."/>
            <person name="Yoon G."/>
            <person name="Arayal U."/>
            <person name="Lail K."/>
            <person name="Amirebrahimi M."/>
            <person name="Labutti K."/>
            <person name="Lipzen A."/>
            <person name="Riley R."/>
            <person name="Barry K."/>
            <person name="Henrissat B."/>
            <person name="Grigoriev I.V."/>
            <person name="Herr J.R."/>
            <person name="Aime M.C."/>
        </authorList>
    </citation>
    <scope>NUCLEOTIDE SEQUENCE</scope>
    <source>
        <strain evidence="2">MCA 3950</strain>
    </source>
</reference>
<gene>
    <name evidence="2" type="ORF">BT62DRAFT_605318</name>
</gene>
<dbReference type="RefSeq" id="XP_043043253.1">
    <property type="nucleotide sequence ID" value="XM_043181571.1"/>
</dbReference>
<dbReference type="AlphaFoldDB" id="A0A9P7W033"/>
<proteinExistence type="predicted"/>
<comment type="caution">
    <text evidence="2">The sequence shown here is derived from an EMBL/GenBank/DDBJ whole genome shotgun (WGS) entry which is preliminary data.</text>
</comment>
<accession>A0A9P7W033</accession>
<feature type="chain" id="PRO_5040187794" evidence="1">
    <location>
        <begin position="21"/>
        <end position="50"/>
    </location>
</feature>
<dbReference type="GeneID" id="66103867"/>
<evidence type="ECO:0000313" key="3">
    <source>
        <dbReference type="Proteomes" id="UP000812287"/>
    </source>
</evidence>
<sequence>MFHLAMASFWLLLIIQDIVAFIYDMESLTHVTLYCGMYYLPSKKYSEADH</sequence>
<dbReference type="Proteomes" id="UP000812287">
    <property type="component" value="Unassembled WGS sequence"/>
</dbReference>
<keyword evidence="3" id="KW-1185">Reference proteome</keyword>
<dbReference type="EMBL" id="MU250527">
    <property type="protein sequence ID" value="KAG7449753.1"/>
    <property type="molecule type" value="Genomic_DNA"/>
</dbReference>
<feature type="signal peptide" evidence="1">
    <location>
        <begin position="1"/>
        <end position="20"/>
    </location>
</feature>
<name>A0A9P7W033_9AGAR</name>
<evidence type="ECO:0000256" key="1">
    <source>
        <dbReference type="SAM" id="SignalP"/>
    </source>
</evidence>
<evidence type="ECO:0000313" key="2">
    <source>
        <dbReference type="EMBL" id="KAG7449753.1"/>
    </source>
</evidence>
<organism evidence="2 3">
    <name type="scientific">Guyanagaster necrorhizus</name>
    <dbReference type="NCBI Taxonomy" id="856835"/>
    <lineage>
        <taxon>Eukaryota</taxon>
        <taxon>Fungi</taxon>
        <taxon>Dikarya</taxon>
        <taxon>Basidiomycota</taxon>
        <taxon>Agaricomycotina</taxon>
        <taxon>Agaricomycetes</taxon>
        <taxon>Agaricomycetidae</taxon>
        <taxon>Agaricales</taxon>
        <taxon>Marasmiineae</taxon>
        <taxon>Physalacriaceae</taxon>
        <taxon>Guyanagaster</taxon>
    </lineage>
</organism>
<keyword evidence="1" id="KW-0732">Signal</keyword>
<protein>
    <submittedName>
        <fullName evidence="2">Uncharacterized protein</fullName>
    </submittedName>
</protein>